<evidence type="ECO:0000256" key="1">
    <source>
        <dbReference type="SAM" id="MobiDB-lite"/>
    </source>
</evidence>
<keyword evidence="3" id="KW-1185">Reference proteome</keyword>
<gene>
    <name evidence="2" type="ORF">LIN78_11910</name>
</gene>
<proteinExistence type="predicted"/>
<dbReference type="Gene3D" id="1.10.238.160">
    <property type="match status" value="1"/>
</dbReference>
<evidence type="ECO:0000313" key="2">
    <source>
        <dbReference type="EMBL" id="MCB6184249.1"/>
    </source>
</evidence>
<evidence type="ECO:0000313" key="3">
    <source>
        <dbReference type="Proteomes" id="UP001165395"/>
    </source>
</evidence>
<dbReference type="InterPro" id="IPR009061">
    <property type="entry name" value="DNA-bd_dom_put_sf"/>
</dbReference>
<comment type="caution">
    <text evidence="2">The sequence shown here is derived from an EMBL/GenBank/DDBJ whole genome shotgun (WGS) entry which is preliminary data.</text>
</comment>
<dbReference type="RefSeq" id="WP_227181061.1">
    <property type="nucleotide sequence ID" value="NZ_JAJBZT010000006.1"/>
</dbReference>
<dbReference type="Proteomes" id="UP001165395">
    <property type="component" value="Unassembled WGS sequence"/>
</dbReference>
<organism evidence="2 3">
    <name type="scientific">Leeia speluncae</name>
    <dbReference type="NCBI Taxonomy" id="2884804"/>
    <lineage>
        <taxon>Bacteria</taxon>
        <taxon>Pseudomonadati</taxon>
        <taxon>Pseudomonadota</taxon>
        <taxon>Betaproteobacteria</taxon>
        <taxon>Neisseriales</taxon>
        <taxon>Leeiaceae</taxon>
        <taxon>Leeia</taxon>
    </lineage>
</organism>
<dbReference type="InterPro" id="IPR010260">
    <property type="entry name" value="AlpA"/>
</dbReference>
<reference evidence="2" key="1">
    <citation type="submission" date="2021-10" db="EMBL/GenBank/DDBJ databases">
        <title>The complete genome sequence of Leeia sp. TBRC 13508.</title>
        <authorList>
            <person name="Charoenyingcharoen P."/>
            <person name="Yukphan P."/>
        </authorList>
    </citation>
    <scope>NUCLEOTIDE SEQUENCE</scope>
    <source>
        <strain evidence="2">TBRC 13508</strain>
    </source>
</reference>
<accession>A0ABS8D7T4</accession>
<dbReference type="EMBL" id="JAJBZT010000006">
    <property type="protein sequence ID" value="MCB6184249.1"/>
    <property type="molecule type" value="Genomic_DNA"/>
</dbReference>
<protein>
    <submittedName>
        <fullName evidence="2">AlpA family phage regulatory protein</fullName>
    </submittedName>
</protein>
<dbReference type="Pfam" id="PF05930">
    <property type="entry name" value="Phage_AlpA"/>
    <property type="match status" value="1"/>
</dbReference>
<name>A0ABS8D7T4_9NEIS</name>
<sequence length="76" mass="8828">MNFKTMIDRKTLLTIVPYSDRSIYNMEKEGRFPRRIALGARKVVWDLQEVEAWIESRKQSGDKIQSPGTKPFVKAA</sequence>
<dbReference type="SUPFAM" id="SSF46955">
    <property type="entry name" value="Putative DNA-binding domain"/>
    <property type="match status" value="1"/>
</dbReference>
<feature type="region of interest" description="Disordered" evidence="1">
    <location>
        <begin position="57"/>
        <end position="76"/>
    </location>
</feature>